<keyword evidence="3" id="KW-0238">DNA-binding</keyword>
<comment type="caution">
    <text evidence="6">The sequence shown here is derived from an EMBL/GenBank/DDBJ whole genome shotgun (WGS) entry which is preliminary data.</text>
</comment>
<evidence type="ECO:0000313" key="7">
    <source>
        <dbReference type="Proteomes" id="UP000238650"/>
    </source>
</evidence>
<dbReference type="GO" id="GO:0032993">
    <property type="term" value="C:protein-DNA complex"/>
    <property type="evidence" value="ECO:0007669"/>
    <property type="project" value="TreeGrafter"/>
</dbReference>
<sequence length="309" mass="32839">MIDPRLATLRTFASCGTISGTAELTGLSPSAVSAQLREVQRALGVRLLVRDGRGLRLTAAGHELVSRSDGLVEEWERIRAAVLSEGRQLQSRLGIGGFSTAAANLLAPLAARLRESRPDVRVHVVEADPARCAELLLAERLDLAVIVAMQAEARDGDDSRFEQFELLADPLDVMMPSDHRLAGRDSVALAELAGEDWITAASGPYFALFVAAFTAAGLTPRVRHEVLEWETSMALVGAGMGVGLVPRLVSVAGTPNVTRVRIAGAAAPKRTILAVVRRGAAESTLIRESLLALRGIAASILETRLSEDS</sequence>
<dbReference type="PROSITE" id="PS50931">
    <property type="entry name" value="HTH_LYSR"/>
    <property type="match status" value="1"/>
</dbReference>
<dbReference type="AlphaFoldDB" id="A0A2S9QP11"/>
<dbReference type="OrthoDB" id="4131546at2"/>
<name>A0A2S9QP11_9MICO</name>
<dbReference type="Gene3D" id="1.10.10.10">
    <property type="entry name" value="Winged helix-like DNA-binding domain superfamily/Winged helix DNA-binding domain"/>
    <property type="match status" value="1"/>
</dbReference>
<dbReference type="InterPro" id="IPR000847">
    <property type="entry name" value="LysR_HTH_N"/>
</dbReference>
<feature type="domain" description="HTH lysR-type" evidence="5">
    <location>
        <begin position="1"/>
        <end position="58"/>
    </location>
</feature>
<evidence type="ECO:0000259" key="5">
    <source>
        <dbReference type="PROSITE" id="PS50931"/>
    </source>
</evidence>
<dbReference type="Gene3D" id="3.40.190.10">
    <property type="entry name" value="Periplasmic binding protein-like II"/>
    <property type="match status" value="2"/>
</dbReference>
<dbReference type="PANTHER" id="PTHR30346:SF29">
    <property type="entry name" value="LYSR SUBSTRATE-BINDING"/>
    <property type="match status" value="1"/>
</dbReference>
<dbReference type="EMBL" id="MWZD01000017">
    <property type="protein sequence ID" value="PRI11322.1"/>
    <property type="molecule type" value="Genomic_DNA"/>
</dbReference>
<dbReference type="Proteomes" id="UP000238650">
    <property type="component" value="Unassembled WGS sequence"/>
</dbReference>
<protein>
    <submittedName>
        <fullName evidence="6">LysR family transcriptional regulator</fullName>
    </submittedName>
</protein>
<accession>A0A2S9QP11</accession>
<dbReference type="RefSeq" id="WP_105805769.1">
    <property type="nucleotide sequence ID" value="NZ_MWZD01000017.1"/>
</dbReference>
<keyword evidence="2" id="KW-0805">Transcription regulation</keyword>
<keyword evidence="4" id="KW-0804">Transcription</keyword>
<dbReference type="Pfam" id="PF00126">
    <property type="entry name" value="HTH_1"/>
    <property type="match status" value="1"/>
</dbReference>
<dbReference type="CDD" id="cd08423">
    <property type="entry name" value="PBP2_LTTR_like_6"/>
    <property type="match status" value="1"/>
</dbReference>
<evidence type="ECO:0000256" key="4">
    <source>
        <dbReference type="ARBA" id="ARBA00023163"/>
    </source>
</evidence>
<dbReference type="GO" id="GO:0003700">
    <property type="term" value="F:DNA-binding transcription factor activity"/>
    <property type="evidence" value="ECO:0007669"/>
    <property type="project" value="InterPro"/>
</dbReference>
<dbReference type="SUPFAM" id="SSF53850">
    <property type="entry name" value="Periplasmic binding protein-like II"/>
    <property type="match status" value="1"/>
</dbReference>
<evidence type="ECO:0000256" key="1">
    <source>
        <dbReference type="ARBA" id="ARBA00009437"/>
    </source>
</evidence>
<comment type="similarity">
    <text evidence="1">Belongs to the LysR transcriptional regulatory family.</text>
</comment>
<gene>
    <name evidence="6" type="ORF">B4915_07040</name>
</gene>
<dbReference type="InterPro" id="IPR036388">
    <property type="entry name" value="WH-like_DNA-bd_sf"/>
</dbReference>
<proteinExistence type="inferred from homology"/>
<evidence type="ECO:0000256" key="2">
    <source>
        <dbReference type="ARBA" id="ARBA00023015"/>
    </source>
</evidence>
<evidence type="ECO:0000256" key="3">
    <source>
        <dbReference type="ARBA" id="ARBA00023125"/>
    </source>
</evidence>
<dbReference type="InterPro" id="IPR005119">
    <property type="entry name" value="LysR_subst-bd"/>
</dbReference>
<evidence type="ECO:0000313" key="6">
    <source>
        <dbReference type="EMBL" id="PRI11322.1"/>
    </source>
</evidence>
<organism evidence="6 7">
    <name type="scientific">Leucobacter massiliensis</name>
    <dbReference type="NCBI Taxonomy" id="1686285"/>
    <lineage>
        <taxon>Bacteria</taxon>
        <taxon>Bacillati</taxon>
        <taxon>Actinomycetota</taxon>
        <taxon>Actinomycetes</taxon>
        <taxon>Micrococcales</taxon>
        <taxon>Microbacteriaceae</taxon>
        <taxon>Leucobacter</taxon>
    </lineage>
</organism>
<reference evidence="6 7" key="1">
    <citation type="journal article" date="2017" name="New Microbes New Infect">
        <title>Genome sequence of 'Leucobacter massiliensis' sp. nov. isolated from human pharynx after travel to the 2014 Hajj.</title>
        <authorList>
            <person name="Leangapichart T."/>
            <person name="Gautret P."/>
            <person name="Nguyen T.T."/>
            <person name="Armstrong N."/>
            <person name="Rolain J.M."/>
        </authorList>
    </citation>
    <scope>NUCLEOTIDE SEQUENCE [LARGE SCALE GENOMIC DNA]</scope>
    <source>
        <strain evidence="6 7">122RC15</strain>
    </source>
</reference>
<dbReference type="SUPFAM" id="SSF46785">
    <property type="entry name" value="Winged helix' DNA-binding domain"/>
    <property type="match status" value="1"/>
</dbReference>
<dbReference type="InterPro" id="IPR036390">
    <property type="entry name" value="WH_DNA-bd_sf"/>
</dbReference>
<dbReference type="GO" id="GO:0003677">
    <property type="term" value="F:DNA binding"/>
    <property type="evidence" value="ECO:0007669"/>
    <property type="project" value="UniProtKB-KW"/>
</dbReference>
<dbReference type="PANTHER" id="PTHR30346">
    <property type="entry name" value="TRANSCRIPTIONAL DUAL REGULATOR HCAR-RELATED"/>
    <property type="match status" value="1"/>
</dbReference>
<dbReference type="Pfam" id="PF03466">
    <property type="entry name" value="LysR_substrate"/>
    <property type="match status" value="1"/>
</dbReference>
<keyword evidence="7" id="KW-1185">Reference proteome</keyword>